<keyword evidence="1" id="KW-0812">Transmembrane</keyword>
<keyword evidence="3" id="KW-1185">Reference proteome</keyword>
<feature type="transmembrane region" description="Helical" evidence="1">
    <location>
        <begin position="110"/>
        <end position="130"/>
    </location>
</feature>
<comment type="caution">
    <text evidence="2">The sequence shown here is derived from an EMBL/GenBank/DDBJ whole genome shotgun (WGS) entry which is preliminary data.</text>
</comment>
<dbReference type="AlphaFoldDB" id="A0A2G1UQ42"/>
<evidence type="ECO:0000313" key="3">
    <source>
        <dbReference type="Proteomes" id="UP000231409"/>
    </source>
</evidence>
<feature type="transmembrane region" description="Helical" evidence="1">
    <location>
        <begin position="136"/>
        <end position="155"/>
    </location>
</feature>
<accession>A0A2G1UQ42</accession>
<dbReference type="Proteomes" id="UP000231409">
    <property type="component" value="Unassembled WGS sequence"/>
</dbReference>
<dbReference type="EMBL" id="NTFH01000004">
    <property type="protein sequence ID" value="PHQ16509.1"/>
    <property type="molecule type" value="Genomic_DNA"/>
</dbReference>
<reference evidence="2 3" key="1">
    <citation type="submission" date="2017-09" db="EMBL/GenBank/DDBJ databases">
        <title>The draft genome sequences of Marinobacter sp. PWS21.</title>
        <authorList>
            <person name="Cao J."/>
        </authorList>
    </citation>
    <scope>NUCLEOTIDE SEQUENCE [LARGE SCALE GENOMIC DNA]</scope>
    <source>
        <strain evidence="2 3">PWS21</strain>
    </source>
</reference>
<proteinExistence type="predicted"/>
<protein>
    <submittedName>
        <fullName evidence="2">Uncharacterized protein</fullName>
    </submittedName>
</protein>
<keyword evidence="1" id="KW-1133">Transmembrane helix</keyword>
<evidence type="ECO:0000313" key="2">
    <source>
        <dbReference type="EMBL" id="PHQ16509.1"/>
    </source>
</evidence>
<gene>
    <name evidence="2" type="ORF">CLH61_05450</name>
</gene>
<organism evidence="2 3">
    <name type="scientific">Marinobacter profundi</name>
    <dbReference type="NCBI Taxonomy" id="2666256"/>
    <lineage>
        <taxon>Bacteria</taxon>
        <taxon>Pseudomonadati</taxon>
        <taxon>Pseudomonadota</taxon>
        <taxon>Gammaproteobacteria</taxon>
        <taxon>Pseudomonadales</taxon>
        <taxon>Marinobacteraceae</taxon>
        <taxon>Marinobacter</taxon>
    </lineage>
</organism>
<feature type="transmembrane region" description="Helical" evidence="1">
    <location>
        <begin position="85"/>
        <end position="103"/>
    </location>
</feature>
<feature type="transmembrane region" description="Helical" evidence="1">
    <location>
        <begin position="59"/>
        <end position="79"/>
    </location>
</feature>
<sequence>MENQAVRETIEKLLDQGYSRNAVFEQLRGQVGNELRLANRIATVRVQCETGVPVTLNRILLCLSIIQALFAVWVLQSVWIPLDQVIVLLGIFVISVLTVLYLIGLARMAFIGYTAFLLFCFTVAANYMYAFQFFPVISLMGLLLALMNGALTYYLKVLIYPHMGMLDVRKDGRGRYILE</sequence>
<keyword evidence="1" id="KW-0472">Membrane</keyword>
<name>A0A2G1UQ42_9GAMM</name>
<evidence type="ECO:0000256" key="1">
    <source>
        <dbReference type="SAM" id="Phobius"/>
    </source>
</evidence>